<dbReference type="Proteomes" id="UP000566819">
    <property type="component" value="Unassembled WGS sequence"/>
</dbReference>
<dbReference type="Gene3D" id="3.50.50.60">
    <property type="entry name" value="FAD/NAD(P)-binding domain"/>
    <property type="match status" value="3"/>
</dbReference>
<keyword evidence="4" id="KW-0560">Oxidoreductase</keyword>
<keyword evidence="6" id="KW-1185">Reference proteome</keyword>
<evidence type="ECO:0000256" key="1">
    <source>
        <dbReference type="ARBA" id="ARBA00010139"/>
    </source>
</evidence>
<protein>
    <submittedName>
        <fullName evidence="5">Uncharacterized protein</fullName>
    </submittedName>
</protein>
<dbReference type="InterPro" id="IPR020946">
    <property type="entry name" value="Flavin_mOase-like"/>
</dbReference>
<proteinExistence type="inferred from homology"/>
<evidence type="ECO:0000256" key="4">
    <source>
        <dbReference type="ARBA" id="ARBA00023002"/>
    </source>
</evidence>
<name>A0A8H4RQ08_9HELO</name>
<dbReference type="GO" id="GO:0004499">
    <property type="term" value="F:N,N-dimethylaniline monooxygenase activity"/>
    <property type="evidence" value="ECO:0007669"/>
    <property type="project" value="InterPro"/>
</dbReference>
<dbReference type="InterPro" id="IPR051209">
    <property type="entry name" value="FAD-bind_Monooxygenase_sf"/>
</dbReference>
<dbReference type="PANTHER" id="PTHR42877:SF10">
    <property type="entry name" value="L-ORNITHINE N(5)-OXYGENASE"/>
    <property type="match status" value="1"/>
</dbReference>
<keyword evidence="2" id="KW-0285">Flavoprotein</keyword>
<sequence>MYGNTIRRFNGYDQSAYTYYPIVMIGAGESSIAMGCRLKEALSFDQFRIFERQSGIGGTWWINRYPGVACDIPAVFYSFSFCQNPNWTTFYPKGHEIAKYLQDACNKYGLIDKIQLNTEVRECKWLESEQVWEVTLQHLVTGVGDLSEYDRAQKIKEQGSQSVFVAQEKIRAKIVISGVGGLVEPKAWPEDIPGKDSFDGEIFHSARWRYDVDLEGKDIIVVGTGCSAAQLVPQLVNEYKAKSVTQLMRSPPWVGAKHIPSLGKKGWEERAPWLNNNIPLFMKYTRLMSGWPLFGTEPHNIKARAKAEKAMLDHMKATVPSKYHEILTPNYGVGCKRRIFDDTWFPALNDPRLELTTMPLKSISSKAVTLGPGRTYPEGQDSKMPEGEVTLPADVIILANGFETTQFLHPLDVTGRGGAKINEIWADRGGPQMYMSTAIDGFPNFFMLYGPNTGTGHTSVILASENAINLILNFIKPIIEGDATTVEVKKEAELKYTKDLQSALKKTVWNDPGCRSWYKTSDGWNSNTYPYSQFNFWLRCAFPTWSDWDIKYTRKGLMKRRTVALLKIFSVFAAVTGFLRLARCGIDVTALVKHQARLAFLTGAGLLQKVASKF</sequence>
<dbReference type="PANTHER" id="PTHR42877">
    <property type="entry name" value="L-ORNITHINE N(5)-MONOOXYGENASE-RELATED"/>
    <property type="match status" value="1"/>
</dbReference>
<organism evidence="5 6">
    <name type="scientific">Cudoniella acicularis</name>
    <dbReference type="NCBI Taxonomy" id="354080"/>
    <lineage>
        <taxon>Eukaryota</taxon>
        <taxon>Fungi</taxon>
        <taxon>Dikarya</taxon>
        <taxon>Ascomycota</taxon>
        <taxon>Pezizomycotina</taxon>
        <taxon>Leotiomycetes</taxon>
        <taxon>Helotiales</taxon>
        <taxon>Tricladiaceae</taxon>
        <taxon>Cudoniella</taxon>
    </lineage>
</organism>
<accession>A0A8H4RQ08</accession>
<comment type="caution">
    <text evidence="5">The sequence shown here is derived from an EMBL/GenBank/DDBJ whole genome shotgun (WGS) entry which is preliminary data.</text>
</comment>
<dbReference type="GO" id="GO:0050660">
    <property type="term" value="F:flavin adenine dinucleotide binding"/>
    <property type="evidence" value="ECO:0007669"/>
    <property type="project" value="InterPro"/>
</dbReference>
<gene>
    <name evidence="5" type="ORF">G7Y89_g5190</name>
</gene>
<evidence type="ECO:0000313" key="6">
    <source>
        <dbReference type="Proteomes" id="UP000566819"/>
    </source>
</evidence>
<dbReference type="AlphaFoldDB" id="A0A8H4RQ08"/>
<dbReference type="InterPro" id="IPR036188">
    <property type="entry name" value="FAD/NAD-bd_sf"/>
</dbReference>
<dbReference type="Pfam" id="PF00743">
    <property type="entry name" value="FMO-like"/>
    <property type="match status" value="1"/>
</dbReference>
<evidence type="ECO:0000256" key="2">
    <source>
        <dbReference type="ARBA" id="ARBA00022630"/>
    </source>
</evidence>
<evidence type="ECO:0000313" key="5">
    <source>
        <dbReference type="EMBL" id="KAF4632931.1"/>
    </source>
</evidence>
<dbReference type="EMBL" id="JAAMPI010000304">
    <property type="protein sequence ID" value="KAF4632931.1"/>
    <property type="molecule type" value="Genomic_DNA"/>
</dbReference>
<keyword evidence="3" id="KW-0274">FAD</keyword>
<dbReference type="SUPFAM" id="SSF51905">
    <property type="entry name" value="FAD/NAD(P)-binding domain"/>
    <property type="match status" value="2"/>
</dbReference>
<reference evidence="5 6" key="1">
    <citation type="submission" date="2020-03" db="EMBL/GenBank/DDBJ databases">
        <title>Draft Genome Sequence of Cudoniella acicularis.</title>
        <authorList>
            <person name="Buettner E."/>
            <person name="Kellner H."/>
        </authorList>
    </citation>
    <scope>NUCLEOTIDE SEQUENCE [LARGE SCALE GENOMIC DNA]</scope>
    <source>
        <strain evidence="5 6">DSM 108380</strain>
    </source>
</reference>
<comment type="similarity">
    <text evidence="1">Belongs to the FAD-binding monooxygenase family.</text>
</comment>
<dbReference type="GO" id="GO:0050661">
    <property type="term" value="F:NADP binding"/>
    <property type="evidence" value="ECO:0007669"/>
    <property type="project" value="InterPro"/>
</dbReference>
<dbReference type="OrthoDB" id="3971593at2759"/>
<evidence type="ECO:0000256" key="3">
    <source>
        <dbReference type="ARBA" id="ARBA00022827"/>
    </source>
</evidence>